<organism evidence="7 8">
    <name type="scientific">Cardamine amara subsp. amara</name>
    <dbReference type="NCBI Taxonomy" id="228776"/>
    <lineage>
        <taxon>Eukaryota</taxon>
        <taxon>Viridiplantae</taxon>
        <taxon>Streptophyta</taxon>
        <taxon>Embryophyta</taxon>
        <taxon>Tracheophyta</taxon>
        <taxon>Spermatophyta</taxon>
        <taxon>Magnoliopsida</taxon>
        <taxon>eudicotyledons</taxon>
        <taxon>Gunneridae</taxon>
        <taxon>Pentapetalae</taxon>
        <taxon>rosids</taxon>
        <taxon>malvids</taxon>
        <taxon>Brassicales</taxon>
        <taxon>Brassicaceae</taxon>
        <taxon>Cardamineae</taxon>
        <taxon>Cardamine</taxon>
    </lineage>
</organism>
<keyword evidence="8" id="KW-1185">Reference proteome</keyword>
<dbReference type="AlphaFoldDB" id="A0ABD1B0Q7"/>
<evidence type="ECO:0000256" key="3">
    <source>
        <dbReference type="ARBA" id="ARBA00022478"/>
    </source>
</evidence>
<evidence type="ECO:0008006" key="9">
    <source>
        <dbReference type="Google" id="ProtNLM"/>
    </source>
</evidence>
<dbReference type="GO" id="GO:0000428">
    <property type="term" value="C:DNA-directed RNA polymerase complex"/>
    <property type="evidence" value="ECO:0007669"/>
    <property type="project" value="UniProtKB-KW"/>
</dbReference>
<name>A0ABD1B0Q7_CARAN</name>
<dbReference type="GO" id="GO:0005730">
    <property type="term" value="C:nucleolus"/>
    <property type="evidence" value="ECO:0007669"/>
    <property type="project" value="UniProtKB-SubCell"/>
</dbReference>
<evidence type="ECO:0000256" key="6">
    <source>
        <dbReference type="SAM" id="MobiDB-lite"/>
    </source>
</evidence>
<keyword evidence="5" id="KW-0539">Nucleus</keyword>
<comment type="subcellular location">
    <subcellularLocation>
        <location evidence="1">Nucleus</location>
        <location evidence="1">Nucleolus</location>
    </subcellularLocation>
</comment>
<gene>
    <name evidence="7" type="ORF">V5N11_028272</name>
</gene>
<feature type="region of interest" description="Disordered" evidence="6">
    <location>
        <begin position="142"/>
        <end position="163"/>
    </location>
</feature>
<evidence type="ECO:0000256" key="1">
    <source>
        <dbReference type="ARBA" id="ARBA00004604"/>
    </source>
</evidence>
<comment type="similarity">
    <text evidence="2">Belongs to the eukaryotic RPA49/POLR1E RNA polymerase subunit family.</text>
</comment>
<protein>
    <recommendedName>
        <fullName evidence="9">DNA-directed RNA polymerase I subunit rpa49</fullName>
    </recommendedName>
</protein>
<evidence type="ECO:0000313" key="7">
    <source>
        <dbReference type="EMBL" id="KAL1212063.1"/>
    </source>
</evidence>
<dbReference type="EMBL" id="JBANAX010000377">
    <property type="protein sequence ID" value="KAL1212063.1"/>
    <property type="molecule type" value="Genomic_DNA"/>
</dbReference>
<dbReference type="PANTHER" id="PTHR14440">
    <property type="entry name" value="DNA-DIRECTED RNA POLYMERASE I SUBUNIT RPA49"/>
    <property type="match status" value="1"/>
</dbReference>
<evidence type="ECO:0000256" key="2">
    <source>
        <dbReference type="ARBA" id="ARBA00009430"/>
    </source>
</evidence>
<dbReference type="Proteomes" id="UP001558713">
    <property type="component" value="Unassembled WGS sequence"/>
</dbReference>
<keyword evidence="4" id="KW-0804">Transcription</keyword>
<keyword evidence="3" id="KW-0240">DNA-directed RNA polymerase</keyword>
<dbReference type="InterPro" id="IPR009668">
    <property type="entry name" value="RNA_pol-assoc_fac_A49-like"/>
</dbReference>
<evidence type="ECO:0000313" key="8">
    <source>
        <dbReference type="Proteomes" id="UP001558713"/>
    </source>
</evidence>
<comment type="caution">
    <text evidence="7">The sequence shown here is derived from an EMBL/GenBank/DDBJ whole genome shotgun (WGS) entry which is preliminary data.</text>
</comment>
<dbReference type="Pfam" id="PF06870">
    <property type="entry name" value="RNA_pol_I_A49"/>
    <property type="match status" value="1"/>
</dbReference>
<evidence type="ECO:0000256" key="4">
    <source>
        <dbReference type="ARBA" id="ARBA00023163"/>
    </source>
</evidence>
<accession>A0ABD1B0Q7</accession>
<reference evidence="7 8" key="1">
    <citation type="submission" date="2024-04" db="EMBL/GenBank/DDBJ databases">
        <title>Genome assembly C_amara_ONT_v2.</title>
        <authorList>
            <person name="Yant L."/>
            <person name="Moore C."/>
            <person name="Slenker M."/>
        </authorList>
    </citation>
    <scope>NUCLEOTIDE SEQUENCE [LARGE SCALE GENOMIC DNA]</scope>
    <source>
        <tissue evidence="7">Leaf</tissue>
    </source>
</reference>
<sequence>MADENQKMKQIAETEIPEEGVRMKIKVEHIRDRPDRIPPIVAYFSTGYDPFAVNPETGEKETPKVTVYRHKDESKKRVQLVVSPPNSNVDFVGNSYSGENAARQTTMYTLGILNRQTKTMKVLPICCNKILRLDPIVRTKATDKATDEAEASGTTDVPELTTGERITETNAKFSTKKVVNRDKKRRALNMGDDDEAQKLIEGKLNDVDVNISALESTSSTVALNIPPYDASATNPEEVYPIGKIIEKGEWDFLQDIYQLLQQGTEAATDSYPVFVRNRLYKLRDIKDETEKETVSGVLSLLTHLIKFKDMNSMNGFDSAKDHRLPKIIRQKCTSLFRDPESERIPVDKAYLLISYILVLSLHVDNFKSDPEDIAKDLRMDAFDLRKHFENLGCKISRGKGTTTTFATLPTPLKFPEIRRRRKTQKR</sequence>
<evidence type="ECO:0000256" key="5">
    <source>
        <dbReference type="ARBA" id="ARBA00023242"/>
    </source>
</evidence>
<proteinExistence type="inferred from homology"/>